<evidence type="ECO:0000256" key="1">
    <source>
        <dbReference type="ARBA" id="ARBA00023002"/>
    </source>
</evidence>
<dbReference type="InterPro" id="IPR000866">
    <property type="entry name" value="AhpC/TSA"/>
</dbReference>
<dbReference type="GO" id="GO:0016491">
    <property type="term" value="F:oxidoreductase activity"/>
    <property type="evidence" value="ECO:0007669"/>
    <property type="project" value="UniProtKB-KW"/>
</dbReference>
<accession>A0AAX4NGD3</accession>
<dbReference type="InterPro" id="IPR036249">
    <property type="entry name" value="Thioredoxin-like_sf"/>
</dbReference>
<organism evidence="5 6">
    <name type="scientific">Oxyplasma meridianum</name>
    <dbReference type="NCBI Taxonomy" id="3073602"/>
    <lineage>
        <taxon>Archaea</taxon>
        <taxon>Methanobacteriati</taxon>
        <taxon>Thermoplasmatota</taxon>
        <taxon>Thermoplasmata</taxon>
        <taxon>Thermoplasmatales</taxon>
        <taxon>Thermoplasmataceae</taxon>
        <taxon>Oxyplasma</taxon>
    </lineage>
</organism>
<dbReference type="InterPro" id="IPR050455">
    <property type="entry name" value="Tpx_Peroxidase_subfamily"/>
</dbReference>
<protein>
    <submittedName>
        <fullName evidence="5">Peroxiredoxin</fullName>
    </submittedName>
</protein>
<dbReference type="Proteomes" id="UP001451606">
    <property type="component" value="Chromosome"/>
</dbReference>
<evidence type="ECO:0000313" key="5">
    <source>
        <dbReference type="EMBL" id="WYY00329.1"/>
    </source>
</evidence>
<dbReference type="PANTHER" id="PTHR43110:SF1">
    <property type="entry name" value="THIOL PEROXIDASE"/>
    <property type="match status" value="1"/>
</dbReference>
<name>A0AAX4NGD3_9ARCH</name>
<dbReference type="Pfam" id="PF00578">
    <property type="entry name" value="AhpC-TSA"/>
    <property type="match status" value="1"/>
</dbReference>
<sequence length="157" mass="17433">MSVDVGVVAPDFEALDTKLKTRKLSDYRGSNVVLAFFPGAFTSVCTKELCSFRDSMANFNKLKAKVVGISVDAPFSLAEFAKVNKLEFDLLSDGDRKISTTYGVLHHDFVGAKGLTASKRSVFILDKNGIVKYKWVSEDPGKEPNYKEIEEEIKKLN</sequence>
<evidence type="ECO:0000313" key="6">
    <source>
        <dbReference type="Proteomes" id="UP001451606"/>
    </source>
</evidence>
<dbReference type="EMBL" id="CP133772">
    <property type="protein sequence ID" value="WYY00329.1"/>
    <property type="molecule type" value="Genomic_DNA"/>
</dbReference>
<keyword evidence="2" id="KW-0676">Redox-active center</keyword>
<dbReference type="CDD" id="cd03018">
    <property type="entry name" value="PRX_AhpE_like"/>
    <property type="match status" value="1"/>
</dbReference>
<keyword evidence="6" id="KW-1185">Reference proteome</keyword>
<dbReference type="PIRSF" id="PIRSF000239">
    <property type="entry name" value="AHPC"/>
    <property type="match status" value="1"/>
</dbReference>
<dbReference type="PANTHER" id="PTHR43110">
    <property type="entry name" value="THIOL PEROXIDASE"/>
    <property type="match status" value="1"/>
</dbReference>
<dbReference type="KEGG" id="omr:OXIME_000895"/>
<dbReference type="GeneID" id="95967630"/>
<feature type="active site" description="Cysteine sulfenic acid (-SOH) intermediate; for peroxidase activity" evidence="3">
    <location>
        <position position="45"/>
    </location>
</feature>
<proteinExistence type="predicted"/>
<keyword evidence="1" id="KW-0560">Oxidoreductase</keyword>
<evidence type="ECO:0000259" key="4">
    <source>
        <dbReference type="PROSITE" id="PS51352"/>
    </source>
</evidence>
<dbReference type="Gene3D" id="3.40.30.10">
    <property type="entry name" value="Glutaredoxin"/>
    <property type="match status" value="1"/>
</dbReference>
<feature type="domain" description="Thioredoxin" evidence="4">
    <location>
        <begin position="3"/>
        <end position="157"/>
    </location>
</feature>
<dbReference type="SUPFAM" id="SSF52833">
    <property type="entry name" value="Thioredoxin-like"/>
    <property type="match status" value="1"/>
</dbReference>
<dbReference type="InterPro" id="IPR013766">
    <property type="entry name" value="Thioredoxin_domain"/>
</dbReference>
<dbReference type="PROSITE" id="PS51352">
    <property type="entry name" value="THIOREDOXIN_2"/>
    <property type="match status" value="1"/>
</dbReference>
<dbReference type="InterPro" id="IPR024706">
    <property type="entry name" value="Peroxiredoxin_AhpC-typ"/>
</dbReference>
<dbReference type="AlphaFoldDB" id="A0AAX4NGD3"/>
<dbReference type="RefSeq" id="WP_393970670.1">
    <property type="nucleotide sequence ID" value="NZ_CP133772.1"/>
</dbReference>
<gene>
    <name evidence="5" type="ORF">OXIME_000895</name>
</gene>
<evidence type="ECO:0000256" key="2">
    <source>
        <dbReference type="ARBA" id="ARBA00023284"/>
    </source>
</evidence>
<reference evidence="5 6" key="1">
    <citation type="submission" date="2023-09" db="EMBL/GenBank/DDBJ databases">
        <authorList>
            <person name="Golyshina O.V."/>
            <person name="Lunev E.A."/>
            <person name="Bargiela R."/>
            <person name="Gaines M.C."/>
            <person name="Daum B."/>
            <person name="Bale N.J."/>
            <person name="Koenen M."/>
            <person name="Sinninghe Damst J.S."/>
            <person name="Yakimov M."/>
            <person name="Golyshin P.N."/>
        </authorList>
    </citation>
    <scope>NUCLEOTIDE SEQUENCE [LARGE SCALE GENOMIC DNA]</scope>
    <source>
        <strain evidence="5 6">M1</strain>
    </source>
</reference>
<evidence type="ECO:0000256" key="3">
    <source>
        <dbReference type="PIRSR" id="PIRSR000239-1"/>
    </source>
</evidence>
<dbReference type="GO" id="GO:0016209">
    <property type="term" value="F:antioxidant activity"/>
    <property type="evidence" value="ECO:0007669"/>
    <property type="project" value="InterPro"/>
</dbReference>